<dbReference type="Gene3D" id="2.60.40.4270">
    <property type="entry name" value="Listeria-Bacteroides repeat domain"/>
    <property type="match status" value="1"/>
</dbReference>
<dbReference type="EMBL" id="QSFP01000013">
    <property type="protein sequence ID" value="RHA66233.1"/>
    <property type="molecule type" value="Genomic_DNA"/>
</dbReference>
<reference evidence="3 6" key="2">
    <citation type="submission" date="2019-10" db="EMBL/GenBank/DDBJ databases">
        <title>Roseburia spp. ameliorate alcoholic fatty liver via restoration of gut barrier function.</title>
        <authorList>
            <person name="Seo B."/>
            <person name="Ko G."/>
        </authorList>
    </citation>
    <scope>NUCLEOTIDE SEQUENCE [LARGE SCALE GENOMIC DNA]</scope>
    <source>
        <strain evidence="3 6">SNUG30017</strain>
    </source>
</reference>
<dbReference type="InterPro" id="IPR036116">
    <property type="entry name" value="FN3_sf"/>
</dbReference>
<dbReference type="Proteomes" id="UP000284465">
    <property type="component" value="Unassembled WGS sequence"/>
</dbReference>
<dbReference type="EMBL" id="WGGT01000028">
    <property type="protein sequence ID" value="MVQ47282.1"/>
    <property type="molecule type" value="Genomic_DNA"/>
</dbReference>
<protein>
    <recommendedName>
        <fullName evidence="7">Fibronectin type-III domain-containing protein</fullName>
    </recommendedName>
</protein>
<sequence>MNKVKTINISFAICIAWICILNTSVVHAEVNVKPSTYATSYLYNAQRLTLGEETSQFFTSEEGEDGKYTGYLGYAVSFTTGSKNSFYEITEINRFGNSVTFELYDADKVIITGKTKSISASGKNTMSLKLDKNSTYYILAYTRNMANVAPGDVSILVKEINDDCGDTFKSATTISIGKTVNGKIDGYGDVDIYKFKTKADNGYYAIDFINTDSEAFLAMNLFDTKEVEKKYVYVQTGKQSQIYMQLKKNSTYYLHVESKTANITGKYKIKVSYHEDPEGDTVKTAYKLKIKAKAYNGSLQDKDDNDTFRVDTGNLTKINIVIANKKSDGKLNYNIIEKDGNRIKYGTIDAGRTMDIIVDGLRRNKDYYIVLTGPQHLNYEIKAKTVTHKIIYRLSGGKNNPQNADTYDETKPYRLAAPSKKGYLFICWCSDSNLTNKITEIPKTATKKVTIYAKWKKVTVNKPVIVSVKRKADYVTGKYMQSEKVKEYEIRISTSPKFKNAKKIKCTGKSFKIKGLSKKKTYYIQVRAYKNDSTGSKVYGKWSESYKIKKISSKKKS</sequence>
<evidence type="ECO:0000313" key="5">
    <source>
        <dbReference type="Proteomes" id="UP000284465"/>
    </source>
</evidence>
<evidence type="ECO:0000256" key="1">
    <source>
        <dbReference type="ARBA" id="ARBA00004196"/>
    </source>
</evidence>
<dbReference type="SUPFAM" id="SSF89260">
    <property type="entry name" value="Collagen-binding domain"/>
    <property type="match status" value="1"/>
</dbReference>
<organism evidence="4 5">
    <name type="scientific">Roseburia intestinalis</name>
    <dbReference type="NCBI Taxonomy" id="166486"/>
    <lineage>
        <taxon>Bacteria</taxon>
        <taxon>Bacillati</taxon>
        <taxon>Bacillota</taxon>
        <taxon>Clostridia</taxon>
        <taxon>Lachnospirales</taxon>
        <taxon>Lachnospiraceae</taxon>
        <taxon>Roseburia</taxon>
    </lineage>
</organism>
<dbReference type="RefSeq" id="WP_118591696.1">
    <property type="nucleotide sequence ID" value="NZ_QSFP01000013.1"/>
</dbReference>
<feature type="signal peptide" evidence="2">
    <location>
        <begin position="1"/>
        <end position="28"/>
    </location>
</feature>
<name>A0A3R6A303_9FIRM</name>
<reference evidence="4 5" key="1">
    <citation type="submission" date="2018-08" db="EMBL/GenBank/DDBJ databases">
        <title>A genome reference for cultivated species of the human gut microbiota.</title>
        <authorList>
            <person name="Zou Y."/>
            <person name="Xue W."/>
            <person name="Luo G."/>
        </authorList>
    </citation>
    <scope>NUCLEOTIDE SEQUENCE [LARGE SCALE GENOMIC DNA]</scope>
    <source>
        <strain evidence="4 5">AM43-11</strain>
    </source>
</reference>
<dbReference type="Pfam" id="PF09479">
    <property type="entry name" value="Flg_new"/>
    <property type="match status" value="1"/>
</dbReference>
<evidence type="ECO:0000313" key="4">
    <source>
        <dbReference type="EMBL" id="RHA66233.1"/>
    </source>
</evidence>
<dbReference type="Proteomes" id="UP000479531">
    <property type="component" value="Unassembled WGS sequence"/>
</dbReference>
<comment type="subcellular location">
    <subcellularLocation>
        <location evidence="1">Cell envelope</location>
    </subcellularLocation>
</comment>
<dbReference type="InterPro" id="IPR013378">
    <property type="entry name" value="InlB-like_B-rpt"/>
</dbReference>
<dbReference type="GO" id="GO:0030313">
    <property type="term" value="C:cell envelope"/>
    <property type="evidence" value="ECO:0007669"/>
    <property type="project" value="UniProtKB-SubCell"/>
</dbReference>
<evidence type="ECO:0008006" key="7">
    <source>
        <dbReference type="Google" id="ProtNLM"/>
    </source>
</evidence>
<dbReference type="AlphaFoldDB" id="A0A3R6A303"/>
<proteinExistence type="predicted"/>
<dbReference type="SUPFAM" id="SSF49265">
    <property type="entry name" value="Fibronectin type III"/>
    <property type="match status" value="1"/>
</dbReference>
<keyword evidence="2" id="KW-0732">Signal</keyword>
<dbReference type="Gene3D" id="2.60.120.380">
    <property type="match status" value="2"/>
</dbReference>
<dbReference type="InterPro" id="IPR013783">
    <property type="entry name" value="Ig-like_fold"/>
</dbReference>
<comment type="caution">
    <text evidence="4">The sequence shown here is derived from an EMBL/GenBank/DDBJ whole genome shotgun (WGS) entry which is preliminary data.</text>
</comment>
<evidence type="ECO:0000313" key="6">
    <source>
        <dbReference type="Proteomes" id="UP000479531"/>
    </source>
</evidence>
<dbReference type="InterPro" id="IPR042229">
    <property type="entry name" value="Listeria/Bacterioides_rpt_sf"/>
</dbReference>
<dbReference type="NCBIfam" id="TIGR02543">
    <property type="entry name" value="List_Bact_rpt"/>
    <property type="match status" value="1"/>
</dbReference>
<evidence type="ECO:0000256" key="2">
    <source>
        <dbReference type="SAM" id="SignalP"/>
    </source>
</evidence>
<gene>
    <name evidence="4" type="ORF">DW927_11880</name>
    <name evidence="3" type="ORF">GCK47_16715</name>
</gene>
<dbReference type="Gene3D" id="2.60.40.10">
    <property type="entry name" value="Immunoglobulins"/>
    <property type="match status" value="1"/>
</dbReference>
<accession>A0A3R6A303</accession>
<evidence type="ECO:0000313" key="3">
    <source>
        <dbReference type="EMBL" id="MVQ47282.1"/>
    </source>
</evidence>
<feature type="chain" id="PRO_5044599851" description="Fibronectin type-III domain-containing protein" evidence="2">
    <location>
        <begin position="29"/>
        <end position="557"/>
    </location>
</feature>